<evidence type="ECO:0000313" key="28">
    <source>
        <dbReference type="EMBL" id="MBC8178473.1"/>
    </source>
</evidence>
<dbReference type="InterPro" id="IPR001264">
    <property type="entry name" value="Glyco_trans_51"/>
</dbReference>
<evidence type="ECO:0000256" key="6">
    <source>
        <dbReference type="ARBA" id="ARBA00022519"/>
    </source>
</evidence>
<keyword evidence="16" id="KW-1133">Transmembrane helix</keyword>
<evidence type="ECO:0000256" key="14">
    <source>
        <dbReference type="ARBA" id="ARBA00022968"/>
    </source>
</evidence>
<dbReference type="GO" id="GO:0030288">
    <property type="term" value="C:outer membrane-bounded periplasmic space"/>
    <property type="evidence" value="ECO:0007669"/>
    <property type="project" value="TreeGrafter"/>
</dbReference>
<dbReference type="SUPFAM" id="SSF53955">
    <property type="entry name" value="Lysozyme-like"/>
    <property type="match status" value="1"/>
</dbReference>
<evidence type="ECO:0000256" key="9">
    <source>
        <dbReference type="ARBA" id="ARBA00022676"/>
    </source>
</evidence>
<dbReference type="InterPro" id="IPR031376">
    <property type="entry name" value="PCB_OB"/>
</dbReference>
<dbReference type="UniPathway" id="UPA00219"/>
<comment type="subcellular location">
    <subcellularLocation>
        <location evidence="1">Cell inner membrane</location>
        <topology evidence="1">Single-pass type II membrane protein</topology>
    </subcellularLocation>
</comment>
<evidence type="ECO:0000256" key="7">
    <source>
        <dbReference type="ARBA" id="ARBA00022645"/>
    </source>
</evidence>
<dbReference type="FunFam" id="1.10.3810.10:FF:000003">
    <property type="entry name" value="Penicillin-binding protein 1a"/>
    <property type="match status" value="1"/>
</dbReference>
<dbReference type="GO" id="GO:0008955">
    <property type="term" value="F:peptidoglycan glycosyltransferase activity"/>
    <property type="evidence" value="ECO:0007669"/>
    <property type="project" value="UniProtKB-EC"/>
</dbReference>
<protein>
    <recommendedName>
        <fullName evidence="4">Penicillin-binding protein 1A</fullName>
        <ecNumber evidence="22">2.4.99.28</ecNumber>
        <ecNumber evidence="3">3.4.16.4</ecNumber>
    </recommendedName>
</protein>
<dbReference type="InterPro" id="IPR036950">
    <property type="entry name" value="PBP_transglycosylase"/>
</dbReference>
<dbReference type="Pfam" id="PF00912">
    <property type="entry name" value="Transgly"/>
    <property type="match status" value="1"/>
</dbReference>
<dbReference type="GO" id="GO:0008360">
    <property type="term" value="P:regulation of cell shape"/>
    <property type="evidence" value="ECO:0007669"/>
    <property type="project" value="UniProtKB-KW"/>
</dbReference>
<evidence type="ECO:0000256" key="11">
    <source>
        <dbReference type="ARBA" id="ARBA00022692"/>
    </source>
</evidence>
<keyword evidence="17" id="KW-0472">Membrane</keyword>
<dbReference type="EMBL" id="JACNJD010000283">
    <property type="protein sequence ID" value="MBC8178473.1"/>
    <property type="molecule type" value="Genomic_DNA"/>
</dbReference>
<evidence type="ECO:0000256" key="18">
    <source>
        <dbReference type="ARBA" id="ARBA00023251"/>
    </source>
</evidence>
<gene>
    <name evidence="28" type="ORF">H8E19_13795</name>
</gene>
<evidence type="ECO:0000256" key="12">
    <source>
        <dbReference type="ARBA" id="ARBA00022801"/>
    </source>
</evidence>
<evidence type="ECO:0000256" key="17">
    <source>
        <dbReference type="ARBA" id="ARBA00023136"/>
    </source>
</evidence>
<keyword evidence="9" id="KW-0328">Glycosyltransferase</keyword>
<dbReference type="Gene3D" id="2.40.50.140">
    <property type="entry name" value="Nucleic acid-binding proteins"/>
    <property type="match status" value="1"/>
</dbReference>
<dbReference type="InterPro" id="IPR012340">
    <property type="entry name" value="NA-bd_OB-fold"/>
</dbReference>
<accession>A0A8J6N226</accession>
<dbReference type="InterPro" id="IPR023346">
    <property type="entry name" value="Lysozyme-like_dom_sf"/>
</dbReference>
<keyword evidence="14" id="KW-0735">Signal-anchor</keyword>
<sequence>MKRFFKLIIWSLSAVVFLGLCSGVYFWYVWSSNLPFIGTVKEYRPPIITEIFSDDGEIIGRLWEEKRTILPLDQMPKHLIQAFVAAEDSRFFEHEGVDIKSIFRAFIKNMSTGKIKQGGSTITQQVTKSLLLKNIKRTYRRKVREAILSLQLEKEFSKEHILFLYLNQIYLGQGAYGVEAAARTYFNKPAKDLNLAESAILAGLPQAPARYSPVAHFERAKARQKYVLERMREEGLIDDKEFDRVLNTKLDIRVGGENTFERAPYFTEHVRRFLLKKYGKELLYRGGLKVYTSLDLKMQGLARKALNKGLYELDKREGYRGPVKHLADGDIPDFRIVAAEKFKANLPETGSIVQGLVVKVDDKKKEVTIQLGEEMACLPLKGMKWARKPNKKIAYYSGKIRRPSQALKSGDVALVRILKNYSEPQPALEGKEKKKEKKFTWEVALEQLPEAQGALFCMDPETGEVKAMVGGRDFKASQFNRAIQSRRQPGSAFKPLIYSAALDKAMSAASIIMDAPYVSKQNLKGESWKPKNYKKKFYGPTLLRTGLAKSRNVITVKILKKIGINHVIDYAKNMGIESPLAPDLSLALGSSGLSLMEITRAYAVFANGGMLVKPIYVKRILDRNGEVIEENQTETVQAIPKETAFLMTDLLRAVITEGTGWRIRAMKRPAAGKTGTTNDLKDAWFLGYTPGLVTGVWVGYDDAKEMGKGETGSRAASPIWLGFMAETLKETPVKDFKVPEGIVFTKIDAKTGLLAGRYSKKTVFQSFKEGTEPKKYSPKPASAKLSSFSQFDMDSE</sequence>
<evidence type="ECO:0000256" key="2">
    <source>
        <dbReference type="ARBA" id="ARBA00004752"/>
    </source>
</evidence>
<dbReference type="Proteomes" id="UP000650524">
    <property type="component" value="Unassembled WGS sequence"/>
</dbReference>
<evidence type="ECO:0000256" key="8">
    <source>
        <dbReference type="ARBA" id="ARBA00022670"/>
    </source>
</evidence>
<evidence type="ECO:0000256" key="15">
    <source>
        <dbReference type="ARBA" id="ARBA00022984"/>
    </source>
</evidence>
<comment type="caution">
    <text evidence="28">The sequence shown here is derived from an EMBL/GenBank/DDBJ whole genome shotgun (WGS) entry which is preliminary data.</text>
</comment>
<keyword evidence="11" id="KW-0812">Transmembrane</keyword>
<feature type="region of interest" description="Disordered" evidence="24">
    <location>
        <begin position="769"/>
        <end position="796"/>
    </location>
</feature>
<dbReference type="GO" id="GO:0009252">
    <property type="term" value="P:peptidoglycan biosynthetic process"/>
    <property type="evidence" value="ECO:0007669"/>
    <property type="project" value="UniProtKB-UniPathway"/>
</dbReference>
<dbReference type="AlphaFoldDB" id="A0A8J6N226"/>
<keyword evidence="5" id="KW-1003">Cell membrane</keyword>
<keyword evidence="20" id="KW-0961">Cell wall biogenesis/degradation</keyword>
<keyword evidence="10" id="KW-0808">Transferase</keyword>
<dbReference type="Pfam" id="PF00905">
    <property type="entry name" value="Transpeptidase"/>
    <property type="match status" value="1"/>
</dbReference>
<dbReference type="PANTHER" id="PTHR32282:SF27">
    <property type="entry name" value="PENICILLIN-BINDING PROTEIN 1A"/>
    <property type="match status" value="1"/>
</dbReference>
<feature type="domain" description="Glycosyl transferase family 51" evidence="26">
    <location>
        <begin position="56"/>
        <end position="231"/>
    </location>
</feature>
<feature type="domain" description="Penicillin-binding protein OB-like" evidence="27">
    <location>
        <begin position="319"/>
        <end position="451"/>
    </location>
</feature>
<evidence type="ECO:0000256" key="24">
    <source>
        <dbReference type="SAM" id="MobiDB-lite"/>
    </source>
</evidence>
<keyword evidence="13" id="KW-0133">Cell shape</keyword>
<evidence type="ECO:0000256" key="22">
    <source>
        <dbReference type="ARBA" id="ARBA00044770"/>
    </source>
</evidence>
<dbReference type="InterPro" id="IPR012338">
    <property type="entry name" value="Beta-lactam/transpept-like"/>
</dbReference>
<evidence type="ECO:0000256" key="23">
    <source>
        <dbReference type="ARBA" id="ARBA00049902"/>
    </source>
</evidence>
<dbReference type="Gene3D" id="1.10.3810.10">
    <property type="entry name" value="Biosynthetic peptidoglycan transglycosylase-like"/>
    <property type="match status" value="1"/>
</dbReference>
<reference evidence="28 29" key="1">
    <citation type="submission" date="2020-08" db="EMBL/GenBank/DDBJ databases">
        <title>Bridging the membrane lipid divide: bacteria of the FCB group superphylum have the potential to synthesize archaeal ether lipids.</title>
        <authorList>
            <person name="Villanueva L."/>
            <person name="Von Meijenfeldt F.A.B."/>
            <person name="Westbye A.B."/>
            <person name="Yadav S."/>
            <person name="Hopmans E.C."/>
            <person name="Dutilh B.E."/>
            <person name="Sinninghe Damste J.S."/>
        </authorList>
    </citation>
    <scope>NUCLEOTIDE SEQUENCE [LARGE SCALE GENOMIC DNA]</scope>
    <source>
        <strain evidence="28">NIOZ-UU27</strain>
    </source>
</reference>
<comment type="catalytic activity">
    <reaction evidence="21">
        <text>Preferential cleavage: (Ac)2-L-Lys-D-Ala-|-D-Ala. Also transpeptidation of peptidyl-alanyl moieties that are N-acyl substituents of D-alanine.</text>
        <dbReference type="EC" id="3.4.16.4"/>
    </reaction>
</comment>
<dbReference type="GO" id="GO:0046677">
    <property type="term" value="P:response to antibiotic"/>
    <property type="evidence" value="ECO:0007669"/>
    <property type="project" value="UniProtKB-KW"/>
</dbReference>
<evidence type="ECO:0000256" key="16">
    <source>
        <dbReference type="ARBA" id="ARBA00022989"/>
    </source>
</evidence>
<evidence type="ECO:0000259" key="25">
    <source>
        <dbReference type="Pfam" id="PF00905"/>
    </source>
</evidence>
<dbReference type="GO" id="GO:0006508">
    <property type="term" value="P:proteolysis"/>
    <property type="evidence" value="ECO:0007669"/>
    <property type="project" value="UniProtKB-KW"/>
</dbReference>
<dbReference type="Pfam" id="PF17092">
    <property type="entry name" value="PCB_OB"/>
    <property type="match status" value="1"/>
</dbReference>
<dbReference type="PANTHER" id="PTHR32282">
    <property type="entry name" value="BINDING PROTEIN TRANSPEPTIDASE, PUTATIVE-RELATED"/>
    <property type="match status" value="1"/>
</dbReference>
<evidence type="ECO:0000256" key="13">
    <source>
        <dbReference type="ARBA" id="ARBA00022960"/>
    </source>
</evidence>
<keyword evidence="19" id="KW-0511">Multifunctional enzyme</keyword>
<dbReference type="GO" id="GO:0009002">
    <property type="term" value="F:serine-type D-Ala-D-Ala carboxypeptidase activity"/>
    <property type="evidence" value="ECO:0007669"/>
    <property type="project" value="UniProtKB-EC"/>
</dbReference>
<dbReference type="SUPFAM" id="SSF56601">
    <property type="entry name" value="beta-lactamase/transpeptidase-like"/>
    <property type="match status" value="1"/>
</dbReference>
<organism evidence="28 29">
    <name type="scientific">Candidatus Desulfacyla euxinica</name>
    <dbReference type="NCBI Taxonomy" id="2841693"/>
    <lineage>
        <taxon>Bacteria</taxon>
        <taxon>Deltaproteobacteria</taxon>
        <taxon>Candidatus Desulfacyla</taxon>
    </lineage>
</organism>
<feature type="domain" description="Penicillin-binding protein transpeptidase" evidence="25">
    <location>
        <begin position="454"/>
        <end position="704"/>
    </location>
</feature>
<keyword evidence="8" id="KW-0645">Protease</keyword>
<evidence type="ECO:0000256" key="10">
    <source>
        <dbReference type="ARBA" id="ARBA00022679"/>
    </source>
</evidence>
<evidence type="ECO:0000256" key="19">
    <source>
        <dbReference type="ARBA" id="ARBA00023268"/>
    </source>
</evidence>
<keyword evidence="6" id="KW-0997">Cell inner membrane</keyword>
<dbReference type="EC" id="2.4.99.28" evidence="22"/>
<evidence type="ECO:0000256" key="20">
    <source>
        <dbReference type="ARBA" id="ARBA00023316"/>
    </source>
</evidence>
<name>A0A8J6N226_9DELT</name>
<keyword evidence="15" id="KW-0573">Peptidoglycan synthesis</keyword>
<evidence type="ECO:0000256" key="5">
    <source>
        <dbReference type="ARBA" id="ARBA00022475"/>
    </source>
</evidence>
<keyword evidence="7" id="KW-0121">Carboxypeptidase</keyword>
<dbReference type="GO" id="GO:0008658">
    <property type="term" value="F:penicillin binding"/>
    <property type="evidence" value="ECO:0007669"/>
    <property type="project" value="InterPro"/>
</dbReference>
<dbReference type="InterPro" id="IPR001460">
    <property type="entry name" value="PCN-bd_Tpept"/>
</dbReference>
<evidence type="ECO:0000256" key="4">
    <source>
        <dbReference type="ARBA" id="ARBA00018638"/>
    </source>
</evidence>
<evidence type="ECO:0000256" key="1">
    <source>
        <dbReference type="ARBA" id="ARBA00004249"/>
    </source>
</evidence>
<evidence type="ECO:0000256" key="21">
    <source>
        <dbReference type="ARBA" id="ARBA00034000"/>
    </source>
</evidence>
<evidence type="ECO:0000313" key="29">
    <source>
        <dbReference type="Proteomes" id="UP000650524"/>
    </source>
</evidence>
<dbReference type="GO" id="GO:0005886">
    <property type="term" value="C:plasma membrane"/>
    <property type="evidence" value="ECO:0007669"/>
    <property type="project" value="UniProtKB-SubCell"/>
</dbReference>
<comment type="pathway">
    <text evidence="2">Cell wall biogenesis; peptidoglycan biosynthesis.</text>
</comment>
<dbReference type="NCBIfam" id="TIGR02074">
    <property type="entry name" value="PBP_1a_fam"/>
    <property type="match status" value="1"/>
</dbReference>
<comment type="catalytic activity">
    <reaction evidence="23">
        <text>[GlcNAc-(1-&gt;4)-Mur2Ac(oyl-L-Ala-gamma-D-Glu-L-Lys-D-Ala-D-Ala)](n)-di-trans,octa-cis-undecaprenyl diphosphate + beta-D-GlcNAc-(1-&gt;4)-Mur2Ac(oyl-L-Ala-gamma-D-Glu-L-Lys-D-Ala-D-Ala)-di-trans,octa-cis-undecaprenyl diphosphate = [GlcNAc-(1-&gt;4)-Mur2Ac(oyl-L-Ala-gamma-D-Glu-L-Lys-D-Ala-D-Ala)](n+1)-di-trans,octa-cis-undecaprenyl diphosphate + di-trans,octa-cis-undecaprenyl diphosphate + H(+)</text>
        <dbReference type="Rhea" id="RHEA:23708"/>
        <dbReference type="Rhea" id="RHEA-COMP:9602"/>
        <dbReference type="Rhea" id="RHEA-COMP:9603"/>
        <dbReference type="ChEBI" id="CHEBI:15378"/>
        <dbReference type="ChEBI" id="CHEBI:58405"/>
        <dbReference type="ChEBI" id="CHEBI:60033"/>
        <dbReference type="ChEBI" id="CHEBI:78435"/>
        <dbReference type="EC" id="2.4.99.28"/>
    </reaction>
</comment>
<dbReference type="InterPro" id="IPR050396">
    <property type="entry name" value="Glycosyltr_51/Transpeptidase"/>
</dbReference>
<dbReference type="GO" id="GO:0071555">
    <property type="term" value="P:cell wall organization"/>
    <property type="evidence" value="ECO:0007669"/>
    <property type="project" value="UniProtKB-KW"/>
</dbReference>
<proteinExistence type="predicted"/>
<evidence type="ECO:0000256" key="3">
    <source>
        <dbReference type="ARBA" id="ARBA00012448"/>
    </source>
</evidence>
<evidence type="ECO:0000259" key="26">
    <source>
        <dbReference type="Pfam" id="PF00912"/>
    </source>
</evidence>
<feature type="compositionally biased region" description="Low complexity" evidence="24">
    <location>
        <begin position="778"/>
        <end position="787"/>
    </location>
</feature>
<evidence type="ECO:0000259" key="27">
    <source>
        <dbReference type="Pfam" id="PF17092"/>
    </source>
</evidence>
<dbReference type="EC" id="3.4.16.4" evidence="3"/>
<keyword evidence="12" id="KW-0378">Hydrolase</keyword>
<keyword evidence="18" id="KW-0046">Antibiotic resistance</keyword>
<dbReference type="Gene3D" id="3.40.710.10">
    <property type="entry name" value="DD-peptidase/beta-lactamase superfamily"/>
    <property type="match status" value="2"/>
</dbReference>